<dbReference type="Proteomes" id="UP000235114">
    <property type="component" value="Unassembled WGS sequence"/>
</dbReference>
<dbReference type="OrthoDB" id="2696719at2"/>
<proteinExistence type="predicted"/>
<dbReference type="Proteomes" id="UP000234951">
    <property type="component" value="Unassembled WGS sequence"/>
</dbReference>
<reference evidence="2 4" key="2">
    <citation type="submission" date="2017-12" db="EMBL/GenBank/DDBJ databases">
        <title>Comparative Functional Genomics of Dry Heat Resistant strains isolated from the Viking Spacecraft.</title>
        <authorList>
            <person name="Seuylemezian A."/>
            <person name="Cooper K."/>
            <person name="Vaishampayan P."/>
        </authorList>
    </citation>
    <scope>NUCLEOTIDE SEQUENCE [LARGE SCALE GENOMIC DNA]</scope>
    <source>
        <strain evidence="2 4">ATCC 29669</strain>
    </source>
</reference>
<evidence type="ECO:0000313" key="4">
    <source>
        <dbReference type="Proteomes" id="UP000235114"/>
    </source>
</evidence>
<keyword evidence="4" id="KW-1185">Reference proteome</keyword>
<protein>
    <submittedName>
        <fullName evidence="1">Uncharacterized protein</fullName>
    </submittedName>
</protein>
<dbReference type="AlphaFoldDB" id="A0A2N5GR92"/>
<dbReference type="EMBL" id="PGVA01000004">
    <property type="protein sequence ID" value="PLR85951.1"/>
    <property type="molecule type" value="Genomic_DNA"/>
</dbReference>
<dbReference type="RefSeq" id="WP_101575615.1">
    <property type="nucleotide sequence ID" value="NZ_PGVA01000004.1"/>
</dbReference>
<organism evidence="1 3">
    <name type="scientific">Bacillus canaveralius</name>
    <dbReference type="NCBI Taxonomy" id="1403243"/>
    <lineage>
        <taxon>Bacteria</taxon>
        <taxon>Bacillati</taxon>
        <taxon>Bacillota</taxon>
        <taxon>Bacilli</taxon>
        <taxon>Bacillales</taxon>
        <taxon>Bacillaceae</taxon>
        <taxon>Bacillus</taxon>
    </lineage>
</organism>
<evidence type="ECO:0000313" key="1">
    <source>
        <dbReference type="EMBL" id="PLR85951.1"/>
    </source>
</evidence>
<comment type="caution">
    <text evidence="1">The sequence shown here is derived from an EMBL/GenBank/DDBJ whole genome shotgun (WGS) entry which is preliminary data.</text>
</comment>
<dbReference type="EMBL" id="PGVD01000013">
    <property type="protein sequence ID" value="PLS00070.1"/>
    <property type="molecule type" value="Genomic_DNA"/>
</dbReference>
<reference evidence="1 3" key="1">
    <citation type="submission" date="2017-11" db="EMBL/GenBank/DDBJ databases">
        <title>Comparitive Functional Genomics of Dry Heat Resistant strains isolated from the Viking Spacecraft.</title>
        <authorList>
            <person name="Seuylemezian A."/>
            <person name="Cooper K."/>
            <person name="Vaishampayan P."/>
        </authorList>
    </citation>
    <scope>NUCLEOTIDE SEQUENCE [LARGE SCALE GENOMIC DNA]</scope>
    <source>
        <strain evidence="1 3">M4.6</strain>
    </source>
</reference>
<evidence type="ECO:0000313" key="2">
    <source>
        <dbReference type="EMBL" id="PLS00070.1"/>
    </source>
</evidence>
<sequence length="65" mass="7208">MIRIMSSIFLIGTAGYFVFKNRYKLVNSAMRSPIGRRFFVASLMSIPGVKNKMMQTVFSGPAGGK</sequence>
<evidence type="ECO:0000313" key="3">
    <source>
        <dbReference type="Proteomes" id="UP000234951"/>
    </source>
</evidence>
<gene>
    <name evidence="1" type="ORF">CU635_02635</name>
    <name evidence="2" type="ORF">CVD25_04345</name>
</gene>
<accession>A0A2N5GR92</accession>
<name>A0A2N5GR92_9BACI</name>